<keyword evidence="2" id="KW-0963">Cytoplasm</keyword>
<keyword evidence="6" id="KW-0238">DNA-binding</keyword>
<keyword evidence="5" id="KW-0805">Transcription regulation</keyword>
<dbReference type="Gene3D" id="1.10.10.60">
    <property type="entry name" value="Homeodomain-like"/>
    <property type="match status" value="2"/>
</dbReference>
<dbReference type="InterPro" id="IPR020449">
    <property type="entry name" value="Tscrpt_reg_AraC-type_HTH"/>
</dbReference>
<dbReference type="InterPro" id="IPR011006">
    <property type="entry name" value="CheY-like_superfamily"/>
</dbReference>
<evidence type="ECO:0000256" key="2">
    <source>
        <dbReference type="ARBA" id="ARBA00022490"/>
    </source>
</evidence>
<keyword evidence="7" id="KW-0804">Transcription</keyword>
<dbReference type="PROSITE" id="PS01124">
    <property type="entry name" value="HTH_ARAC_FAMILY_2"/>
    <property type="match status" value="1"/>
</dbReference>
<name>A0A3A1VGY0_9BACL</name>
<dbReference type="PRINTS" id="PR00032">
    <property type="entry name" value="HTHARAC"/>
</dbReference>
<feature type="domain" description="Response regulatory" evidence="10">
    <location>
        <begin position="3"/>
        <end position="120"/>
    </location>
</feature>
<evidence type="ECO:0000256" key="6">
    <source>
        <dbReference type="ARBA" id="ARBA00023125"/>
    </source>
</evidence>
<gene>
    <name evidence="11" type="ORF">D3P08_05350</name>
</gene>
<dbReference type="SUPFAM" id="SSF46689">
    <property type="entry name" value="Homeodomain-like"/>
    <property type="match status" value="2"/>
</dbReference>
<dbReference type="Gene3D" id="3.40.50.2300">
    <property type="match status" value="1"/>
</dbReference>
<organism evidence="11 12">
    <name type="scientific">Paenibacillus nanensis</name>
    <dbReference type="NCBI Taxonomy" id="393251"/>
    <lineage>
        <taxon>Bacteria</taxon>
        <taxon>Bacillati</taxon>
        <taxon>Bacillota</taxon>
        <taxon>Bacilli</taxon>
        <taxon>Bacillales</taxon>
        <taxon>Paenibacillaceae</taxon>
        <taxon>Paenibacillus</taxon>
    </lineage>
</organism>
<accession>A0A3A1VGY0</accession>
<dbReference type="InterPro" id="IPR018062">
    <property type="entry name" value="HTH_AraC-typ_CS"/>
</dbReference>
<dbReference type="SMART" id="SM00448">
    <property type="entry name" value="REC"/>
    <property type="match status" value="1"/>
</dbReference>
<dbReference type="Pfam" id="PF12833">
    <property type="entry name" value="HTH_18"/>
    <property type="match status" value="1"/>
</dbReference>
<dbReference type="SUPFAM" id="SSF52172">
    <property type="entry name" value="CheY-like"/>
    <property type="match status" value="1"/>
</dbReference>
<dbReference type="EMBL" id="QXQA01000002">
    <property type="protein sequence ID" value="RIX59564.1"/>
    <property type="molecule type" value="Genomic_DNA"/>
</dbReference>
<dbReference type="Pfam" id="PF17853">
    <property type="entry name" value="GGDEF_2"/>
    <property type="match status" value="1"/>
</dbReference>
<feature type="domain" description="HTH araC/xylS-type" evidence="9">
    <location>
        <begin position="392"/>
        <end position="489"/>
    </location>
</feature>
<evidence type="ECO:0000313" key="12">
    <source>
        <dbReference type="Proteomes" id="UP000266482"/>
    </source>
</evidence>
<dbReference type="OrthoDB" id="1699at2"/>
<evidence type="ECO:0000256" key="5">
    <source>
        <dbReference type="ARBA" id="ARBA00023015"/>
    </source>
</evidence>
<keyword evidence="4" id="KW-0902">Two-component regulatory system</keyword>
<dbReference type="RefSeq" id="WP_119598396.1">
    <property type="nucleotide sequence ID" value="NZ_QXQA01000002.1"/>
</dbReference>
<dbReference type="InterPro" id="IPR051552">
    <property type="entry name" value="HptR"/>
</dbReference>
<dbReference type="InterPro" id="IPR009057">
    <property type="entry name" value="Homeodomain-like_sf"/>
</dbReference>
<feature type="modified residue" description="4-aspartylphosphate" evidence="8">
    <location>
        <position position="55"/>
    </location>
</feature>
<protein>
    <submittedName>
        <fullName evidence="11">Response regulator</fullName>
    </submittedName>
</protein>
<reference evidence="11 12" key="1">
    <citation type="submission" date="2018-09" db="EMBL/GenBank/DDBJ databases">
        <title>Paenibacillus aracenensis nov. sp. isolated from a cave in southern Spain.</title>
        <authorList>
            <person name="Jurado V."/>
            <person name="Gutierrez-Patricio S."/>
            <person name="Gonzalez-Pimentel J.L."/>
            <person name="Miller A.Z."/>
            <person name="Laiz L."/>
            <person name="Saiz-Jimenez C."/>
        </authorList>
    </citation>
    <scope>NUCLEOTIDE SEQUENCE [LARGE SCALE GENOMIC DNA]</scope>
    <source>
        <strain evidence="11 12">DSM 22867</strain>
    </source>
</reference>
<dbReference type="PROSITE" id="PS00041">
    <property type="entry name" value="HTH_ARAC_FAMILY_1"/>
    <property type="match status" value="1"/>
</dbReference>
<dbReference type="AlphaFoldDB" id="A0A3A1VGY0"/>
<dbReference type="GO" id="GO:0043565">
    <property type="term" value="F:sequence-specific DNA binding"/>
    <property type="evidence" value="ECO:0007669"/>
    <property type="project" value="InterPro"/>
</dbReference>
<dbReference type="CDD" id="cd17536">
    <property type="entry name" value="REC_YesN-like"/>
    <property type="match status" value="1"/>
</dbReference>
<evidence type="ECO:0000256" key="1">
    <source>
        <dbReference type="ARBA" id="ARBA00004496"/>
    </source>
</evidence>
<dbReference type="GO" id="GO:0003700">
    <property type="term" value="F:DNA-binding transcription factor activity"/>
    <property type="evidence" value="ECO:0007669"/>
    <property type="project" value="InterPro"/>
</dbReference>
<dbReference type="InterPro" id="IPR041522">
    <property type="entry name" value="CdaR_GGDEF"/>
</dbReference>
<dbReference type="InterPro" id="IPR018060">
    <property type="entry name" value="HTH_AraC"/>
</dbReference>
<dbReference type="PROSITE" id="PS50110">
    <property type="entry name" value="RESPONSE_REGULATORY"/>
    <property type="match status" value="1"/>
</dbReference>
<comment type="subcellular location">
    <subcellularLocation>
        <location evidence="1">Cytoplasm</location>
    </subcellularLocation>
</comment>
<evidence type="ECO:0000256" key="7">
    <source>
        <dbReference type="ARBA" id="ARBA00023163"/>
    </source>
</evidence>
<dbReference type="PANTHER" id="PTHR42713:SF3">
    <property type="entry name" value="TRANSCRIPTIONAL REGULATORY PROTEIN HPTR"/>
    <property type="match status" value="1"/>
</dbReference>
<dbReference type="SMART" id="SM00342">
    <property type="entry name" value="HTH_ARAC"/>
    <property type="match status" value="1"/>
</dbReference>
<comment type="caution">
    <text evidence="11">The sequence shown here is derived from an EMBL/GenBank/DDBJ whole genome shotgun (WGS) entry which is preliminary data.</text>
</comment>
<keyword evidence="12" id="KW-1185">Reference proteome</keyword>
<dbReference type="Proteomes" id="UP000266482">
    <property type="component" value="Unassembled WGS sequence"/>
</dbReference>
<dbReference type="GO" id="GO:0000160">
    <property type="term" value="P:phosphorelay signal transduction system"/>
    <property type="evidence" value="ECO:0007669"/>
    <property type="project" value="UniProtKB-KW"/>
</dbReference>
<dbReference type="Pfam" id="PF00072">
    <property type="entry name" value="Response_reg"/>
    <property type="match status" value="1"/>
</dbReference>
<dbReference type="PANTHER" id="PTHR42713">
    <property type="entry name" value="HISTIDINE KINASE-RELATED"/>
    <property type="match status" value="1"/>
</dbReference>
<keyword evidence="3 8" id="KW-0597">Phosphoprotein</keyword>
<dbReference type="GO" id="GO:0005737">
    <property type="term" value="C:cytoplasm"/>
    <property type="evidence" value="ECO:0007669"/>
    <property type="project" value="UniProtKB-SubCell"/>
</dbReference>
<proteinExistence type="predicted"/>
<sequence>MLKAVLFDDEHIVIKGLAKLIVWSECGVELVATAQDGLSALEAIRTHKPDIVMTDIRMPGIDGLELIRTIREEAPETACIVFSGYNEFDYVKKAIQLGVIDYLEKPITLDKIREGIGKAVDRIRERSEMTKLKEQRKKDLLEEAALNLLLYGDEAALSAWMEQFGEDARRVSAVTVLAVSDERFRLEDGEFYRTVHIRNGRENLLALFHFEPLRDDWQRQLSHLNGLTVGSGRTYRSLGDAARSYKEALRALRYGKYLEGTGWISFEELGDPHAIQPDVTEKEEELLFDLRLGEKEGFMTKLDELLESFKSSAVDPDVAEIELLRIVLQCADAAKETGGNMAELIPQGYAPQRELRDAQTRGEAAGWLREELERIIDWVVAVRQRSKHSAVEKALRYMEEHYGRDLTQQEVADYVQMNVTYFSLLFKEQMGLSYIKYLTKIRMEKAKELLAEGVPIQTISERVGYYHARHFAEVFKKHTGLTPGQFRTKGIGT</sequence>
<evidence type="ECO:0000256" key="8">
    <source>
        <dbReference type="PROSITE-ProRule" id="PRU00169"/>
    </source>
</evidence>
<evidence type="ECO:0000259" key="9">
    <source>
        <dbReference type="PROSITE" id="PS01124"/>
    </source>
</evidence>
<evidence type="ECO:0000256" key="3">
    <source>
        <dbReference type="ARBA" id="ARBA00022553"/>
    </source>
</evidence>
<evidence type="ECO:0000256" key="4">
    <source>
        <dbReference type="ARBA" id="ARBA00023012"/>
    </source>
</evidence>
<evidence type="ECO:0000313" key="11">
    <source>
        <dbReference type="EMBL" id="RIX59564.1"/>
    </source>
</evidence>
<evidence type="ECO:0000259" key="10">
    <source>
        <dbReference type="PROSITE" id="PS50110"/>
    </source>
</evidence>
<dbReference type="InterPro" id="IPR001789">
    <property type="entry name" value="Sig_transdc_resp-reg_receiver"/>
</dbReference>